<dbReference type="InterPro" id="IPR014811">
    <property type="entry name" value="ArgoL1"/>
</dbReference>
<dbReference type="Pfam" id="PF08699">
    <property type="entry name" value="ArgoL1"/>
    <property type="match status" value="1"/>
</dbReference>
<dbReference type="Gene3D" id="3.30.420.10">
    <property type="entry name" value="Ribonuclease H-like superfamily/Ribonuclease H"/>
    <property type="match status" value="2"/>
</dbReference>
<feature type="domain" description="PAZ" evidence="10">
    <location>
        <begin position="385"/>
        <end position="498"/>
    </location>
</feature>
<dbReference type="InterPro" id="IPR012337">
    <property type="entry name" value="RNaseH-like_sf"/>
</dbReference>
<evidence type="ECO:0000256" key="7">
    <source>
        <dbReference type="ARBA" id="ARBA00038291"/>
    </source>
</evidence>
<dbReference type="InterPro" id="IPR003165">
    <property type="entry name" value="Piwi"/>
</dbReference>
<feature type="domain" description="Piwi" evidence="11">
    <location>
        <begin position="819"/>
        <end position="875"/>
    </location>
</feature>
<dbReference type="GO" id="GO:0031047">
    <property type="term" value="P:regulatory ncRNA-mediated gene silencing"/>
    <property type="evidence" value="ECO:0007669"/>
    <property type="project" value="UniProtKB-KW"/>
</dbReference>
<evidence type="ECO:0000313" key="12">
    <source>
        <dbReference type="EMBL" id="GCC38365.1"/>
    </source>
</evidence>
<keyword evidence="5" id="KW-0694">RNA-binding</keyword>
<feature type="region of interest" description="Disordered" evidence="9">
    <location>
        <begin position="1"/>
        <end position="24"/>
    </location>
</feature>
<comment type="similarity">
    <text evidence="7">Belongs to the argonaute family. Piwi subfamily.</text>
</comment>
<accession>A0A401T6W1</accession>
<dbReference type="Gene3D" id="2.170.260.10">
    <property type="entry name" value="paz domain"/>
    <property type="match status" value="1"/>
</dbReference>
<dbReference type="PROSITE" id="PS50821">
    <property type="entry name" value="PAZ"/>
    <property type="match status" value="1"/>
</dbReference>
<dbReference type="SUPFAM" id="SSF101690">
    <property type="entry name" value="PAZ domain"/>
    <property type="match status" value="1"/>
</dbReference>
<dbReference type="OMA" id="CILNTAN"/>
<keyword evidence="2" id="KW-0217">Developmental protein</keyword>
<evidence type="ECO:0000256" key="5">
    <source>
        <dbReference type="ARBA" id="ARBA00022884"/>
    </source>
</evidence>
<evidence type="ECO:0000256" key="9">
    <source>
        <dbReference type="SAM" id="MobiDB-lite"/>
    </source>
</evidence>
<dbReference type="Pfam" id="PF02171">
    <property type="entry name" value="Piwi"/>
    <property type="match status" value="2"/>
</dbReference>
<keyword evidence="13" id="KW-1185">Reference proteome</keyword>
<dbReference type="STRING" id="137246.A0A401T6W1"/>
<feature type="domain" description="Piwi" evidence="11">
    <location>
        <begin position="664"/>
        <end position="761"/>
    </location>
</feature>
<dbReference type="GO" id="GO:0006417">
    <property type="term" value="P:regulation of translation"/>
    <property type="evidence" value="ECO:0007669"/>
    <property type="project" value="UniProtKB-KW"/>
</dbReference>
<evidence type="ECO:0000256" key="8">
    <source>
        <dbReference type="ARBA" id="ARBA00039537"/>
    </source>
</evidence>
<dbReference type="Proteomes" id="UP000287033">
    <property type="component" value="Unassembled WGS sequence"/>
</dbReference>
<dbReference type="EMBL" id="BEZZ01001166">
    <property type="protein sequence ID" value="GCC38365.1"/>
    <property type="molecule type" value="Genomic_DNA"/>
</dbReference>
<evidence type="ECO:0000256" key="2">
    <source>
        <dbReference type="ARBA" id="ARBA00022473"/>
    </source>
</evidence>
<evidence type="ECO:0000256" key="1">
    <source>
        <dbReference type="ARBA" id="ARBA00004496"/>
    </source>
</evidence>
<dbReference type="FunFam" id="3.40.50.2300:FF:000141">
    <property type="entry name" value="piwi-like protein 2 isoform X1"/>
    <property type="match status" value="1"/>
</dbReference>
<dbReference type="CDD" id="cd02845">
    <property type="entry name" value="PAZ_piwi_like"/>
    <property type="match status" value="1"/>
</dbReference>
<dbReference type="InterPro" id="IPR003100">
    <property type="entry name" value="PAZ_dom"/>
</dbReference>
<dbReference type="SMART" id="SM01163">
    <property type="entry name" value="DUF1785"/>
    <property type="match status" value="1"/>
</dbReference>
<keyword evidence="3" id="KW-0963">Cytoplasm</keyword>
<dbReference type="OrthoDB" id="445936at2759"/>
<dbReference type="AlphaFoldDB" id="A0A401T6W1"/>
<dbReference type="FunFam" id="2.170.260.10:FF:000003">
    <property type="entry name" value="Piwi-like RNA-mediated gene silencing 2"/>
    <property type="match status" value="1"/>
</dbReference>
<comment type="caution">
    <text evidence="12">The sequence shown here is derived from an EMBL/GenBank/DDBJ whole genome shotgun (WGS) entry which is preliminary data.</text>
</comment>
<evidence type="ECO:0000256" key="3">
    <source>
        <dbReference type="ARBA" id="ARBA00022490"/>
    </source>
</evidence>
<evidence type="ECO:0000313" key="13">
    <source>
        <dbReference type="Proteomes" id="UP000287033"/>
    </source>
</evidence>
<dbReference type="InterPro" id="IPR036397">
    <property type="entry name" value="RNaseH_sf"/>
</dbReference>
<sequence>MSDQPSLPLRSGLPRATLDPDLPGCCQEPAQKLGVALPRGRTILSVRPPKSESLRDYPLQDERLAANLGFTHGPLGRSTGRVRGLTSLLQFEGSGRGDYLGRGLLGRGITSSLFGVLKHVAPVTGDVFAARAAMSDNSEQGRGRGPIIEHPHSSVQELAAQMKGLEFGRALLGRSRVFHGLPICSPGDRRLALSEAVTGAPEQETRGEPVMNKGSSGTSVPLAVNLTKIHCQNEAVYQYHVTFSPNIECRNIRYAMLKEHQLVTGKTTAFDGSILYLPVKLPEMVALKSQRKTDGLEVYIKIQLTKILQPNCDLCISYYNVVLRRAMRLLELKLVGRNFYDPTSAIVLPQYRLQIWPGYSASIRRTDGGLMLLVDVSHKVIRNDSVIDVMQAIYQKSSENFQDDCTKQLVGSIIMTKYNNRTYRIDDIDWDKAPTSYFRMADGTDITFCNYYSQAYGITIQDLNQPLLVYRPKQKYGPQGQPIQSEILLVPELSFMTGIPDQMRKDFRAMKDLAVQINLSPEQHHMALRKLLNNIKKNGIVQEELAHWGLVIDEDIYKTEGRILPPEKIIVRCRSFPSGADVNWSREVVREKVISAATLQCWALLYTKQSATHAKDLVSFMSKVAEPIGITFQQPAFIELKDDRTQTYVRTLQSYLGSNDSVKLVVCIVTGNRDDLYHAIKKLCCVQSPVSSQVINVRTVSQTVRMRSICQKILLQINCKLGGELWGVDIPLKQLMVIGMDVYHDPVRGKQSVVGFVASMNKAMTKWFSKVAFQMPNQEIIDGLKICMVASLKKYYEVACSRTDFFLLAHTVRQGCGIPTHYICVYNSLKLSPDHMQRLTFKLCHLYWNWSGTIRVPAPCKYAHKLAFLCGQSLHQEPAALLSEVLFYL</sequence>
<dbReference type="SMART" id="SM00949">
    <property type="entry name" value="PAZ"/>
    <property type="match status" value="1"/>
</dbReference>
<dbReference type="PROSITE" id="PS50822">
    <property type="entry name" value="PIWI"/>
    <property type="match status" value="2"/>
</dbReference>
<dbReference type="SMART" id="SM00950">
    <property type="entry name" value="Piwi"/>
    <property type="match status" value="1"/>
</dbReference>
<dbReference type="InterPro" id="IPR036085">
    <property type="entry name" value="PAZ_dom_sf"/>
</dbReference>
<dbReference type="SUPFAM" id="SSF53098">
    <property type="entry name" value="Ribonuclease H-like"/>
    <property type="match status" value="1"/>
</dbReference>
<dbReference type="GO" id="GO:0003723">
    <property type="term" value="F:RNA binding"/>
    <property type="evidence" value="ECO:0007669"/>
    <property type="project" value="UniProtKB-KW"/>
</dbReference>
<keyword evidence="6" id="KW-0943">RNA-mediated gene silencing</keyword>
<keyword evidence="4" id="KW-0810">Translation regulation</keyword>
<comment type="subcellular location">
    <subcellularLocation>
        <location evidence="1">Cytoplasm</location>
    </subcellularLocation>
</comment>
<dbReference type="Gene3D" id="3.40.50.2300">
    <property type="match status" value="1"/>
</dbReference>
<dbReference type="Pfam" id="PF23278">
    <property type="entry name" value="Piwi_N"/>
    <property type="match status" value="1"/>
</dbReference>
<dbReference type="CDD" id="cd04658">
    <property type="entry name" value="Piwi_piwi-like_Euk"/>
    <property type="match status" value="1"/>
</dbReference>
<evidence type="ECO:0000256" key="6">
    <source>
        <dbReference type="ARBA" id="ARBA00023158"/>
    </source>
</evidence>
<protein>
    <recommendedName>
        <fullName evidence="8">Piwi-like protein 2</fullName>
    </recommendedName>
</protein>
<dbReference type="GO" id="GO:0005737">
    <property type="term" value="C:cytoplasm"/>
    <property type="evidence" value="ECO:0007669"/>
    <property type="project" value="UniProtKB-SubCell"/>
</dbReference>
<evidence type="ECO:0000256" key="4">
    <source>
        <dbReference type="ARBA" id="ARBA00022845"/>
    </source>
</evidence>
<dbReference type="Pfam" id="PF02170">
    <property type="entry name" value="PAZ"/>
    <property type="match status" value="1"/>
</dbReference>
<name>A0A401T6W1_CHIPU</name>
<evidence type="ECO:0000259" key="10">
    <source>
        <dbReference type="PROSITE" id="PS50821"/>
    </source>
</evidence>
<evidence type="ECO:0000259" key="11">
    <source>
        <dbReference type="PROSITE" id="PS50822"/>
    </source>
</evidence>
<proteinExistence type="inferred from homology"/>
<dbReference type="PANTHER" id="PTHR22891">
    <property type="entry name" value="EUKARYOTIC TRANSLATION INITIATION FACTOR 2C"/>
    <property type="match status" value="1"/>
</dbReference>
<gene>
    <name evidence="12" type="ORF">chiPu_0016879</name>
</gene>
<reference evidence="12 13" key="1">
    <citation type="journal article" date="2018" name="Nat. Ecol. Evol.">
        <title>Shark genomes provide insights into elasmobranch evolution and the origin of vertebrates.</title>
        <authorList>
            <person name="Hara Y"/>
            <person name="Yamaguchi K"/>
            <person name="Onimaru K"/>
            <person name="Kadota M"/>
            <person name="Koyanagi M"/>
            <person name="Keeley SD"/>
            <person name="Tatsumi K"/>
            <person name="Tanaka K"/>
            <person name="Motone F"/>
            <person name="Kageyama Y"/>
            <person name="Nozu R"/>
            <person name="Adachi N"/>
            <person name="Nishimura O"/>
            <person name="Nakagawa R"/>
            <person name="Tanegashima C"/>
            <person name="Kiyatake I"/>
            <person name="Matsumoto R"/>
            <person name="Murakumo K"/>
            <person name="Nishida K"/>
            <person name="Terakita A"/>
            <person name="Kuratani S"/>
            <person name="Sato K"/>
            <person name="Hyodo S Kuraku.S."/>
        </authorList>
    </citation>
    <scope>NUCLEOTIDE SEQUENCE [LARGE SCALE GENOMIC DNA]</scope>
</reference>
<organism evidence="12 13">
    <name type="scientific">Chiloscyllium punctatum</name>
    <name type="common">Brownbanded bambooshark</name>
    <name type="synonym">Hemiscyllium punctatum</name>
    <dbReference type="NCBI Taxonomy" id="137246"/>
    <lineage>
        <taxon>Eukaryota</taxon>
        <taxon>Metazoa</taxon>
        <taxon>Chordata</taxon>
        <taxon>Craniata</taxon>
        <taxon>Vertebrata</taxon>
        <taxon>Chondrichthyes</taxon>
        <taxon>Elasmobranchii</taxon>
        <taxon>Galeomorphii</taxon>
        <taxon>Galeoidea</taxon>
        <taxon>Orectolobiformes</taxon>
        <taxon>Hemiscylliidae</taxon>
        <taxon>Chiloscyllium</taxon>
    </lineage>
</organism>